<dbReference type="GeneID" id="87955699"/>
<gene>
    <name evidence="2" type="ORF">IL334_003568</name>
</gene>
<organism evidence="2 3">
    <name type="scientific">Kwoniella shivajii</name>
    <dbReference type="NCBI Taxonomy" id="564305"/>
    <lineage>
        <taxon>Eukaryota</taxon>
        <taxon>Fungi</taxon>
        <taxon>Dikarya</taxon>
        <taxon>Basidiomycota</taxon>
        <taxon>Agaricomycotina</taxon>
        <taxon>Tremellomycetes</taxon>
        <taxon>Tremellales</taxon>
        <taxon>Cryptococcaceae</taxon>
        <taxon>Kwoniella</taxon>
    </lineage>
</organism>
<keyword evidence="3" id="KW-1185">Reference proteome</keyword>
<sequence>MSAGDSTNLDDRSAPEMVIQPCKCQSEVSSGLWGPHVYLVRLEISQILLHRLEPIYVMIAGITIKKEEEEEDEGEGVTSYTSNGETIQSGHHDFVF</sequence>
<dbReference type="Proteomes" id="UP001329825">
    <property type="component" value="Chromosome 4"/>
</dbReference>
<feature type="region of interest" description="Disordered" evidence="1">
    <location>
        <begin position="67"/>
        <end position="96"/>
    </location>
</feature>
<dbReference type="RefSeq" id="XP_062791349.1">
    <property type="nucleotide sequence ID" value="XM_062935298.1"/>
</dbReference>
<protein>
    <submittedName>
        <fullName evidence="2">Uncharacterized protein</fullName>
    </submittedName>
</protein>
<feature type="compositionally biased region" description="Polar residues" evidence="1">
    <location>
        <begin position="78"/>
        <end position="89"/>
    </location>
</feature>
<proteinExistence type="predicted"/>
<evidence type="ECO:0000256" key="1">
    <source>
        <dbReference type="SAM" id="MobiDB-lite"/>
    </source>
</evidence>
<accession>A0ABZ1CXY4</accession>
<dbReference type="EMBL" id="CP141884">
    <property type="protein sequence ID" value="WRT66609.1"/>
    <property type="molecule type" value="Genomic_DNA"/>
</dbReference>
<name>A0ABZ1CXY4_9TREE</name>
<reference evidence="2 3" key="1">
    <citation type="submission" date="2024-01" db="EMBL/GenBank/DDBJ databases">
        <title>Comparative genomics of Cryptococcus and Kwoniella reveals pathogenesis evolution and contrasting modes of karyotype evolution via chromosome fusion or intercentromeric recombination.</title>
        <authorList>
            <person name="Coelho M.A."/>
            <person name="David-Palma M."/>
            <person name="Shea T."/>
            <person name="Bowers K."/>
            <person name="McGinley-Smith S."/>
            <person name="Mohammad A.W."/>
            <person name="Gnirke A."/>
            <person name="Yurkov A.M."/>
            <person name="Nowrousian M."/>
            <person name="Sun S."/>
            <person name="Cuomo C.A."/>
            <person name="Heitman J."/>
        </authorList>
    </citation>
    <scope>NUCLEOTIDE SEQUENCE [LARGE SCALE GENOMIC DNA]</scope>
    <source>
        <strain evidence="2">CBS 11374</strain>
    </source>
</reference>
<evidence type="ECO:0000313" key="2">
    <source>
        <dbReference type="EMBL" id="WRT66609.1"/>
    </source>
</evidence>
<evidence type="ECO:0000313" key="3">
    <source>
        <dbReference type="Proteomes" id="UP001329825"/>
    </source>
</evidence>